<protein>
    <submittedName>
        <fullName evidence="2">Uncharacterized protein</fullName>
    </submittedName>
</protein>
<evidence type="ECO:0000313" key="2">
    <source>
        <dbReference type="EMBL" id="KAA3764579.1"/>
    </source>
</evidence>
<accession>A0A7J4XI57</accession>
<reference evidence="2 3" key="1">
    <citation type="journal article" date="2019" name="Nat. Med.">
        <title>A library of human gut bacterial isolates paired with longitudinal multiomics data enables mechanistic microbiome research.</title>
        <authorList>
            <person name="Poyet M."/>
            <person name="Groussin M."/>
            <person name="Gibbons S.M."/>
            <person name="Avila-Pacheco J."/>
            <person name="Jiang X."/>
            <person name="Kearney S.M."/>
            <person name="Perrotta A.R."/>
            <person name="Berdy B."/>
            <person name="Zhao S."/>
            <person name="Lieberman T.D."/>
            <person name="Swanson P.K."/>
            <person name="Smith M."/>
            <person name="Roesemann S."/>
            <person name="Alexander J.E."/>
            <person name="Rich S.A."/>
            <person name="Livny J."/>
            <person name="Vlamakis H."/>
            <person name="Clish C."/>
            <person name="Bullock K."/>
            <person name="Deik A."/>
            <person name="Scott J."/>
            <person name="Pierce K.A."/>
            <person name="Xavier R.J."/>
            <person name="Alm E.J."/>
        </authorList>
    </citation>
    <scope>NUCLEOTIDE SEQUENCE [LARGE SCALE GENOMIC DNA]</scope>
    <source>
        <strain evidence="2 3">BIOML-A10</strain>
    </source>
</reference>
<comment type="caution">
    <text evidence="2">The sequence shown here is derived from an EMBL/GenBank/DDBJ whole genome shotgun (WGS) entry which is preliminary data.</text>
</comment>
<dbReference type="RefSeq" id="WP_130058275.1">
    <property type="nucleotide sequence ID" value="NZ_RCXT01000003.1"/>
</dbReference>
<feature type="coiled-coil region" evidence="1">
    <location>
        <begin position="36"/>
        <end position="66"/>
    </location>
</feature>
<organism evidence="2 3">
    <name type="scientific">Bacteroides salyersiae</name>
    <dbReference type="NCBI Taxonomy" id="291644"/>
    <lineage>
        <taxon>Bacteria</taxon>
        <taxon>Pseudomonadati</taxon>
        <taxon>Bacteroidota</taxon>
        <taxon>Bacteroidia</taxon>
        <taxon>Bacteroidales</taxon>
        <taxon>Bacteroidaceae</taxon>
        <taxon>Bacteroides</taxon>
    </lineage>
</organism>
<gene>
    <name evidence="2" type="ORF">F3F73_12020</name>
</gene>
<dbReference type="Proteomes" id="UP000422221">
    <property type="component" value="Unassembled WGS sequence"/>
</dbReference>
<keyword evidence="1" id="KW-0175">Coiled coil</keyword>
<sequence>MIWKKSFKGKIECANRVFTATIDKLKRIQADMTVQIEKNQTKIQNIKDDNEELEGMKKKVTRQIEEIGKFSI</sequence>
<evidence type="ECO:0000313" key="3">
    <source>
        <dbReference type="Proteomes" id="UP000422221"/>
    </source>
</evidence>
<evidence type="ECO:0000256" key="1">
    <source>
        <dbReference type="SAM" id="Coils"/>
    </source>
</evidence>
<name>A0A7J4XI57_9BACE</name>
<proteinExistence type="predicted"/>
<dbReference type="EMBL" id="VWMK01000011">
    <property type="protein sequence ID" value="KAA3764579.1"/>
    <property type="molecule type" value="Genomic_DNA"/>
</dbReference>
<dbReference type="AlphaFoldDB" id="A0A7J4XI57"/>